<evidence type="ECO:0000256" key="8">
    <source>
        <dbReference type="ARBA" id="ARBA00023136"/>
    </source>
</evidence>
<dbReference type="PROSITE" id="PS50893">
    <property type="entry name" value="ABC_TRANSPORTER_2"/>
    <property type="match status" value="1"/>
</dbReference>
<comment type="subcellular location">
    <subcellularLocation>
        <location evidence="10">Cell membrane</location>
        <topology evidence="10">Peripheral membrane protein</topology>
        <orientation evidence="10">Cytoplasmic side</orientation>
    </subcellularLocation>
</comment>
<evidence type="ECO:0000256" key="6">
    <source>
        <dbReference type="ARBA" id="ARBA00022741"/>
    </source>
</evidence>
<dbReference type="InterPro" id="IPR003593">
    <property type="entry name" value="AAA+_ATPase"/>
</dbReference>
<sequence length="260" mass="28394">MVAAFQRAPGPFLGGPWGRGTLTGSPSLPVMIQFFHVYKAYPGDPPVLQDINLNVEKGEFVFLTGPSGAGKTTLLKLIFCGEKATKGQILVGGKNIARIRESAVPYLRRNIGVVFQDFKLLPHRSVADNVGFTLDVLGVPRAESREKVHRMLKLVGLEHKANSLPLRLSGGEQQRVVIARALVNDPTILLADEPTGNLDPALTVEIMDLLTDINIRGTTVMVATHDATLLSRYQKRTVRLERGLIVSDEDGVKAARRMLV</sequence>
<dbReference type="GO" id="GO:0051301">
    <property type="term" value="P:cell division"/>
    <property type="evidence" value="ECO:0007669"/>
    <property type="project" value="UniProtKB-KW"/>
</dbReference>
<comment type="similarity">
    <text evidence="2 10">Belongs to the ABC transporter superfamily.</text>
</comment>
<dbReference type="SUPFAM" id="SSF52540">
    <property type="entry name" value="P-loop containing nucleoside triphosphate hydrolases"/>
    <property type="match status" value="1"/>
</dbReference>
<evidence type="ECO:0000256" key="5">
    <source>
        <dbReference type="ARBA" id="ARBA00022618"/>
    </source>
</evidence>
<comment type="function">
    <text evidence="1">Part of the ABC transporter FtsEX involved in cellular division. Important for assembly or stability of the septal ring.</text>
</comment>
<name>A0ABQ6R0E3_9BACT</name>
<accession>A0ABQ6R0E3</accession>
<reference evidence="12 13" key="1">
    <citation type="journal article" date="2024" name="Arch. Microbiol.">
        <title>Corallococcus caeni sp. nov., a novel myxobacterium isolated from activated sludge.</title>
        <authorList>
            <person name="Tomita S."/>
            <person name="Nakai R."/>
            <person name="Kuroda K."/>
            <person name="Kurashita H."/>
            <person name="Hatamoto M."/>
            <person name="Yamaguchi T."/>
            <person name="Narihiro T."/>
        </authorList>
    </citation>
    <scope>NUCLEOTIDE SEQUENCE [LARGE SCALE GENOMIC DNA]</scope>
    <source>
        <strain evidence="12 13">NO1</strain>
    </source>
</reference>
<evidence type="ECO:0000313" key="13">
    <source>
        <dbReference type="Proteomes" id="UP001342631"/>
    </source>
</evidence>
<dbReference type="Gene3D" id="3.40.50.300">
    <property type="entry name" value="P-loop containing nucleotide triphosphate hydrolases"/>
    <property type="match status" value="1"/>
</dbReference>
<dbReference type="InterPro" id="IPR005286">
    <property type="entry name" value="Cell_div_FtsE"/>
</dbReference>
<dbReference type="Proteomes" id="UP001342631">
    <property type="component" value="Unassembled WGS sequence"/>
</dbReference>
<dbReference type="EMBL" id="BTTX01000006">
    <property type="protein sequence ID" value="GMU09765.1"/>
    <property type="molecule type" value="Genomic_DNA"/>
</dbReference>
<organism evidence="12 13">
    <name type="scientific">Corallococcus caeni</name>
    <dbReference type="NCBI Taxonomy" id="3082388"/>
    <lineage>
        <taxon>Bacteria</taxon>
        <taxon>Pseudomonadati</taxon>
        <taxon>Myxococcota</taxon>
        <taxon>Myxococcia</taxon>
        <taxon>Myxococcales</taxon>
        <taxon>Cystobacterineae</taxon>
        <taxon>Myxococcaceae</taxon>
        <taxon>Corallococcus</taxon>
    </lineage>
</organism>
<dbReference type="InterPro" id="IPR015854">
    <property type="entry name" value="ABC_transpr_LolD-like"/>
</dbReference>
<dbReference type="InterPro" id="IPR017871">
    <property type="entry name" value="ABC_transporter-like_CS"/>
</dbReference>
<evidence type="ECO:0000256" key="2">
    <source>
        <dbReference type="ARBA" id="ARBA00005417"/>
    </source>
</evidence>
<dbReference type="InterPro" id="IPR027417">
    <property type="entry name" value="P-loop_NTPase"/>
</dbReference>
<feature type="domain" description="ABC transporter" evidence="11">
    <location>
        <begin position="32"/>
        <end position="260"/>
    </location>
</feature>
<keyword evidence="4 10" id="KW-1003">Cell membrane</keyword>
<dbReference type="PROSITE" id="PS00211">
    <property type="entry name" value="ABC_TRANSPORTER_1"/>
    <property type="match status" value="1"/>
</dbReference>
<evidence type="ECO:0000256" key="9">
    <source>
        <dbReference type="ARBA" id="ARBA00023306"/>
    </source>
</evidence>
<comment type="caution">
    <text evidence="12">The sequence shown here is derived from an EMBL/GenBank/DDBJ whole genome shotgun (WGS) entry which is preliminary data.</text>
</comment>
<dbReference type="InterPro" id="IPR003439">
    <property type="entry name" value="ABC_transporter-like_ATP-bd"/>
</dbReference>
<dbReference type="SMART" id="SM00382">
    <property type="entry name" value="AAA"/>
    <property type="match status" value="1"/>
</dbReference>
<keyword evidence="7 10" id="KW-0067">ATP-binding</keyword>
<dbReference type="NCBIfam" id="TIGR02673">
    <property type="entry name" value="FtsE"/>
    <property type="match status" value="1"/>
</dbReference>
<dbReference type="PANTHER" id="PTHR24220">
    <property type="entry name" value="IMPORT ATP-BINDING PROTEIN"/>
    <property type="match status" value="1"/>
</dbReference>
<evidence type="ECO:0000256" key="10">
    <source>
        <dbReference type="RuleBase" id="RU365094"/>
    </source>
</evidence>
<keyword evidence="5 10" id="KW-0132">Cell division</keyword>
<keyword evidence="6 10" id="KW-0547">Nucleotide-binding</keyword>
<protein>
    <recommendedName>
        <fullName evidence="3 10">Cell division ATP-binding protein FtsE</fullName>
    </recommendedName>
</protein>
<evidence type="ECO:0000256" key="4">
    <source>
        <dbReference type="ARBA" id="ARBA00022475"/>
    </source>
</evidence>
<evidence type="ECO:0000256" key="1">
    <source>
        <dbReference type="ARBA" id="ARBA00002579"/>
    </source>
</evidence>
<comment type="subunit">
    <text evidence="10">Homodimer. Forms a membrane-associated complex with FtsX.</text>
</comment>
<gene>
    <name evidence="10 12" type="primary">ftsE</name>
    <name evidence="12" type="ORF">ASNO1_60190</name>
</gene>
<keyword evidence="13" id="KW-1185">Reference proteome</keyword>
<evidence type="ECO:0000259" key="11">
    <source>
        <dbReference type="PROSITE" id="PS50893"/>
    </source>
</evidence>
<keyword evidence="8 10" id="KW-0472">Membrane</keyword>
<keyword evidence="9 10" id="KW-0131">Cell cycle</keyword>
<dbReference type="Pfam" id="PF00005">
    <property type="entry name" value="ABC_tran"/>
    <property type="match status" value="1"/>
</dbReference>
<evidence type="ECO:0000256" key="7">
    <source>
        <dbReference type="ARBA" id="ARBA00022840"/>
    </source>
</evidence>
<evidence type="ECO:0000256" key="3">
    <source>
        <dbReference type="ARBA" id="ARBA00020019"/>
    </source>
</evidence>
<evidence type="ECO:0000313" key="12">
    <source>
        <dbReference type="EMBL" id="GMU09765.1"/>
    </source>
</evidence>
<dbReference type="GO" id="GO:0005524">
    <property type="term" value="F:ATP binding"/>
    <property type="evidence" value="ECO:0007669"/>
    <property type="project" value="UniProtKB-KW"/>
</dbReference>
<dbReference type="PANTHER" id="PTHR24220:SF470">
    <property type="entry name" value="CELL DIVISION ATP-BINDING PROTEIN FTSE"/>
    <property type="match status" value="1"/>
</dbReference>
<proteinExistence type="inferred from homology"/>